<organism evidence="1">
    <name type="scientific">Lacrimispora sp. BS-2</name>
    <dbReference type="NCBI Taxonomy" id="3151850"/>
    <lineage>
        <taxon>Bacteria</taxon>
        <taxon>Bacillati</taxon>
        <taxon>Bacillota</taxon>
        <taxon>Clostridia</taxon>
        <taxon>Lachnospirales</taxon>
        <taxon>Lachnospiraceae</taxon>
        <taxon>Lacrimispora</taxon>
    </lineage>
</organism>
<name>A0AAU7PTU0_9FIRM</name>
<protein>
    <recommendedName>
        <fullName evidence="2">Mu-like prophage protein Com</fullName>
    </recommendedName>
</protein>
<proteinExistence type="predicted"/>
<evidence type="ECO:0000313" key="1">
    <source>
        <dbReference type="EMBL" id="XBS55809.1"/>
    </source>
</evidence>
<gene>
    <name evidence="1" type="ORF">ABFV83_08490</name>
</gene>
<accession>A0AAU7PTU0</accession>
<evidence type="ECO:0008006" key="2">
    <source>
        <dbReference type="Google" id="ProtNLM"/>
    </source>
</evidence>
<sequence>MKEKMNCPICRKRAFDICSSAKGDIWVELKCPHCRNIIQVRYRICSIQKEKMKEEFVTY</sequence>
<dbReference type="RefSeq" id="WP_349948458.1">
    <property type="nucleotide sequence ID" value="NZ_CP157940.1"/>
</dbReference>
<dbReference type="EMBL" id="CP157940">
    <property type="protein sequence ID" value="XBS55809.1"/>
    <property type="molecule type" value="Genomic_DNA"/>
</dbReference>
<dbReference type="AlphaFoldDB" id="A0AAU7PTU0"/>
<reference evidence="1" key="1">
    <citation type="submission" date="2024-06" db="EMBL/GenBank/DDBJ databases">
        <title>Lacrimispora cavernae sp. nov., a novel anaerobe isolated from bat guano pile inside a cave.</title>
        <authorList>
            <person name="Miller S.L."/>
            <person name="Lu N."/>
            <person name="King J."/>
            <person name="Sankaranarayanan K."/>
            <person name="Lawson P.A."/>
        </authorList>
    </citation>
    <scope>NUCLEOTIDE SEQUENCE</scope>
    <source>
        <strain evidence="1">BS-2</strain>
    </source>
</reference>